<evidence type="ECO:0000256" key="1">
    <source>
        <dbReference type="SAM" id="Phobius"/>
    </source>
</evidence>
<dbReference type="EMBL" id="MT040097">
    <property type="protein sequence ID" value="QID58975.1"/>
    <property type="molecule type" value="Genomic_RNA"/>
</dbReference>
<keyword evidence="1" id="KW-0472">Membrane</keyword>
<feature type="transmembrane region" description="Helical" evidence="1">
    <location>
        <begin position="125"/>
        <end position="149"/>
    </location>
</feature>
<proteinExistence type="predicted"/>
<organism evidence="2">
    <name type="scientific">Camellia chlorotic ringspot virus</name>
    <dbReference type="NCBI Taxonomy" id="2802541"/>
    <lineage>
        <taxon>Viruses</taxon>
        <taxon>Riboviria</taxon>
        <taxon>Orthornavirae</taxon>
        <taxon>Negarnaviricota</taxon>
        <taxon>Polyploviricotina</taxon>
        <taxon>Bunyaviricetes</taxon>
        <taxon>Elliovirales</taxon>
        <taxon>Fimoviridae</taxon>
    </lineage>
</organism>
<accession>A0A6G6C207</accession>
<protein>
    <submittedName>
        <fullName evidence="2">Putative glycoprotein</fullName>
    </submittedName>
</protein>
<reference evidence="2" key="1">
    <citation type="journal article" date="2020" name="Front. Microbiol.">
        <title>Virome of Camellia japonica: Discovery of and Molecular Characterization of New Viruses of Different Taxa in Camellias.</title>
        <authorList>
            <person name="Zhang S."/>
            <person name="Yang L."/>
            <person name="Ma L."/>
            <person name="Tian X."/>
            <person name="Li R."/>
            <person name="Zhou C."/>
            <person name="Cao M."/>
        </authorList>
    </citation>
    <scope>NUCLEOTIDE SEQUENCE</scope>
    <source>
        <strain evidence="2">JX1</strain>
    </source>
</reference>
<feature type="transmembrane region" description="Helical" evidence="1">
    <location>
        <begin position="595"/>
        <end position="617"/>
    </location>
</feature>
<evidence type="ECO:0000313" key="2">
    <source>
        <dbReference type="EMBL" id="QID58975.1"/>
    </source>
</evidence>
<sequence length="651" mass="76195">MNSLLALCVCIILLVAMLIEVIKMDKNSLINEYKFGRKTFGIRNISEERECQSHFEVINGDINLCTTDKIDTEMEKINENCYKTENEIFIYNCHGKSNYRVKPKLNLCHSFSTNMCNVITIIKKFIKMILTVVITRLLKPILLLFINLISKRFGKKICKSCEKNYLFIHDECYVKSHKSTPNQIIFYLLTFASLITVTHSVEVNKLYTERVEHNLTKIKLVDEENILQVFNDGNNHIEAVVRYSLIEHHCKYSHDVIKIDETNVIDSITVCHNVKDRCEEFTKNKGYFEHKMSVDHWDCIFSQAVHCGYCDVKTSVIGKVYRCEKSSPLIQIDLKLNQNKYKIEINSTKRIQKEYEIAYEPIQVESKMFLMYQNLEESKFYIGNICNKPDSSCFGDLIKKDDEVNLLFEPDTKDSNGEFELNKCVRKNDVKEQNLELTSVQYDSMNKRFIQDHNFGLINLAIDGEYILDKNICKNKAKVVRLIATGCYDCLSGFKLVIIMTQIDKKNCYSVKCNINGVYRSFNVIDKELFNLNLYSDKKVVEVSCNNFKKVFELNKSNDYNDFTIHKSLNVKSRSIKEDMFEFFSFNFFNFNFKMIFMASLAFIVFTPSIYFVYHILKFLNHVKKIKRGNYVEVELRNVSTAERLFKDVVV</sequence>
<keyword evidence="1" id="KW-0812">Transmembrane</keyword>
<keyword evidence="1" id="KW-1133">Transmembrane helix</keyword>
<name>A0A6G6C207_9VIRU</name>
<feature type="transmembrane region" description="Helical" evidence="1">
    <location>
        <begin position="184"/>
        <end position="201"/>
    </location>
</feature>